<dbReference type="EMBL" id="CAJVPT010002201">
    <property type="protein sequence ID" value="CAG8477221.1"/>
    <property type="molecule type" value="Genomic_DNA"/>
</dbReference>
<dbReference type="Proteomes" id="UP000789525">
    <property type="component" value="Unassembled WGS sequence"/>
</dbReference>
<keyword evidence="2" id="KW-1185">Reference proteome</keyword>
<reference evidence="1" key="1">
    <citation type="submission" date="2021-06" db="EMBL/GenBank/DDBJ databases">
        <authorList>
            <person name="Kallberg Y."/>
            <person name="Tangrot J."/>
            <person name="Rosling A."/>
        </authorList>
    </citation>
    <scope>NUCLEOTIDE SEQUENCE</scope>
    <source>
        <strain evidence="1">CL356</strain>
    </source>
</reference>
<feature type="non-terminal residue" evidence="1">
    <location>
        <position position="1"/>
    </location>
</feature>
<protein>
    <submittedName>
        <fullName evidence="1">6820_t:CDS:1</fullName>
    </submittedName>
</protein>
<evidence type="ECO:0000313" key="1">
    <source>
        <dbReference type="EMBL" id="CAG8477221.1"/>
    </source>
</evidence>
<comment type="caution">
    <text evidence="1">The sequence shown here is derived from an EMBL/GenBank/DDBJ whole genome shotgun (WGS) entry which is preliminary data.</text>
</comment>
<proteinExistence type="predicted"/>
<evidence type="ECO:0000313" key="2">
    <source>
        <dbReference type="Proteomes" id="UP000789525"/>
    </source>
</evidence>
<organism evidence="1 2">
    <name type="scientific">Acaulospora colombiana</name>
    <dbReference type="NCBI Taxonomy" id="27376"/>
    <lineage>
        <taxon>Eukaryota</taxon>
        <taxon>Fungi</taxon>
        <taxon>Fungi incertae sedis</taxon>
        <taxon>Mucoromycota</taxon>
        <taxon>Glomeromycotina</taxon>
        <taxon>Glomeromycetes</taxon>
        <taxon>Diversisporales</taxon>
        <taxon>Acaulosporaceae</taxon>
        <taxon>Acaulospora</taxon>
    </lineage>
</organism>
<accession>A0ACA9KJE9</accession>
<name>A0ACA9KJE9_9GLOM</name>
<sequence length="233" mass="26571">VKIYEDIDEAIKQRIEKESLKYHVCNKGTFIYSKEGFNKKTISVTVDGSLQHMIIYEDKKGNHDNLHPPWAYVELSNIEPSKAIIKQLGLRKKQQCLSKDIKENSEIQNVKSEDENSLDMCKTEIKYHCQPLNINTPRQSIQTLPSIVDHFPSVNTQSKTPESEISDPMKITSVINWLGDSQEKGDKSVDKGNLIVPFSPRIQSSEIPRHFDILSFHGHQRASHPVSRSSKSC</sequence>
<gene>
    <name evidence="1" type="ORF">ACOLOM_LOCUS1847</name>
</gene>